<dbReference type="Proteomes" id="UP000008311">
    <property type="component" value="Unassembled WGS sequence"/>
</dbReference>
<evidence type="ECO:0000256" key="1">
    <source>
        <dbReference type="SAM" id="MobiDB-lite"/>
    </source>
</evidence>
<evidence type="ECO:0000313" key="3">
    <source>
        <dbReference type="Proteomes" id="UP000008311"/>
    </source>
</evidence>
<accession>B9SZ44</accession>
<reference evidence="3" key="1">
    <citation type="journal article" date="2010" name="Nat. Biotechnol.">
        <title>Draft genome sequence of the oilseed species Ricinus communis.</title>
        <authorList>
            <person name="Chan A.P."/>
            <person name="Crabtree J."/>
            <person name="Zhao Q."/>
            <person name="Lorenzi H."/>
            <person name="Orvis J."/>
            <person name="Puiu D."/>
            <person name="Melake-Berhan A."/>
            <person name="Jones K.M."/>
            <person name="Redman J."/>
            <person name="Chen G."/>
            <person name="Cahoon E.B."/>
            <person name="Gedil M."/>
            <person name="Stanke M."/>
            <person name="Haas B.J."/>
            <person name="Wortman J.R."/>
            <person name="Fraser-Liggett C.M."/>
            <person name="Ravel J."/>
            <person name="Rabinowicz P.D."/>
        </authorList>
    </citation>
    <scope>NUCLEOTIDE SEQUENCE [LARGE SCALE GENOMIC DNA]</scope>
    <source>
        <strain evidence="3">cv. Hale</strain>
    </source>
</reference>
<organism evidence="2 3">
    <name type="scientific">Ricinus communis</name>
    <name type="common">Castor bean</name>
    <dbReference type="NCBI Taxonomy" id="3988"/>
    <lineage>
        <taxon>Eukaryota</taxon>
        <taxon>Viridiplantae</taxon>
        <taxon>Streptophyta</taxon>
        <taxon>Embryophyta</taxon>
        <taxon>Tracheophyta</taxon>
        <taxon>Spermatophyta</taxon>
        <taxon>Magnoliopsida</taxon>
        <taxon>eudicotyledons</taxon>
        <taxon>Gunneridae</taxon>
        <taxon>Pentapetalae</taxon>
        <taxon>rosids</taxon>
        <taxon>fabids</taxon>
        <taxon>Malpighiales</taxon>
        <taxon>Euphorbiaceae</taxon>
        <taxon>Acalyphoideae</taxon>
        <taxon>Acalypheae</taxon>
        <taxon>Ricinus</taxon>
    </lineage>
</organism>
<sequence length="371" mass="43127">MNIQLQVEDSKKRNKEEEDLVKDFNGPFTDKGTKRLKQQEGGNFENLKALLDTPVTNIKRLHEKINRFSLRDKRFKGLEAKMLALLHEDEDKDFKNDEGERKRSFLDLLKECDESDAGSKALRELKIKAVNLGINLSRLVVDLMFLDSVPVDYDMLVKFQVLATSLTWIFEGENSVVLRRIFDLIVTANGELRKMKESKKAQMSMAVMIEEEWFIKSRYKEELMIEEAGSQRMNQEQEGLIEDHADKPILLLLKGILCLECFWMHRGLPNSKISLKNAIPLLEAEILKCEEALKLIKDKVKDLIKIYASWFGEEVLNMKQSDEYRAMDSKIYELWSRIEESDMEKVQKKGLRNLNKKCQLRICVRGEVTSG</sequence>
<feature type="region of interest" description="Disordered" evidence="1">
    <location>
        <begin position="1"/>
        <end position="33"/>
    </location>
</feature>
<proteinExistence type="predicted"/>
<name>B9SZ44_RICCO</name>
<keyword evidence="3" id="KW-1185">Reference proteome</keyword>
<dbReference type="InParanoid" id="B9SZ44"/>
<gene>
    <name evidence="2" type="ORF">RCOM_0212910</name>
</gene>
<dbReference type="EMBL" id="EQ974265">
    <property type="protein sequence ID" value="EEF31127.1"/>
    <property type="molecule type" value="Genomic_DNA"/>
</dbReference>
<protein>
    <submittedName>
        <fullName evidence="2">Uncharacterized protein</fullName>
    </submittedName>
</protein>
<dbReference type="AlphaFoldDB" id="B9SZ44"/>
<evidence type="ECO:0000313" key="2">
    <source>
        <dbReference type="EMBL" id="EEF31127.1"/>
    </source>
</evidence>